<proteinExistence type="predicted"/>
<dbReference type="EMBL" id="JAWDJW010011164">
    <property type="protein sequence ID" value="KAK3044992.1"/>
    <property type="molecule type" value="Genomic_DNA"/>
</dbReference>
<sequence>MGADKKVLEEEQDWFSRELEDMEIPSMAQLGDGESVEEAAEWEGSMQVEGW</sequence>
<comment type="caution">
    <text evidence="1">The sequence shown here is derived from an EMBL/GenBank/DDBJ whole genome shotgun (WGS) entry which is preliminary data.</text>
</comment>
<organism evidence="1 2">
    <name type="scientific">Coniosporium uncinatum</name>
    <dbReference type="NCBI Taxonomy" id="93489"/>
    <lineage>
        <taxon>Eukaryota</taxon>
        <taxon>Fungi</taxon>
        <taxon>Dikarya</taxon>
        <taxon>Ascomycota</taxon>
        <taxon>Pezizomycotina</taxon>
        <taxon>Dothideomycetes</taxon>
        <taxon>Dothideomycetes incertae sedis</taxon>
        <taxon>Coniosporium</taxon>
    </lineage>
</organism>
<evidence type="ECO:0000313" key="1">
    <source>
        <dbReference type="EMBL" id="KAK3044992.1"/>
    </source>
</evidence>
<keyword evidence="2" id="KW-1185">Reference proteome</keyword>
<evidence type="ECO:0000313" key="2">
    <source>
        <dbReference type="Proteomes" id="UP001186974"/>
    </source>
</evidence>
<dbReference type="Proteomes" id="UP001186974">
    <property type="component" value="Unassembled WGS sequence"/>
</dbReference>
<accession>A0ACC3CVF1</accession>
<name>A0ACC3CVF1_9PEZI</name>
<reference evidence="1" key="1">
    <citation type="submission" date="2024-09" db="EMBL/GenBank/DDBJ databases">
        <title>Black Yeasts Isolated from many extreme environments.</title>
        <authorList>
            <person name="Coleine C."/>
            <person name="Stajich J.E."/>
            <person name="Selbmann L."/>
        </authorList>
    </citation>
    <scope>NUCLEOTIDE SEQUENCE</scope>
    <source>
        <strain evidence="1">CCFEE 5737</strain>
    </source>
</reference>
<protein>
    <submittedName>
        <fullName evidence="1">Uncharacterized protein</fullName>
    </submittedName>
</protein>
<gene>
    <name evidence="1" type="ORF">LTS18_014844</name>
</gene>